<comment type="caution">
    <text evidence="2">The sequence shown here is derived from an EMBL/GenBank/DDBJ whole genome shotgun (WGS) entry which is preliminary data.</text>
</comment>
<accession>A0A1F6GZF9</accession>
<reference evidence="2 3" key="1">
    <citation type="journal article" date="2016" name="Nat. Commun.">
        <title>Thousands of microbial genomes shed light on interconnected biogeochemical processes in an aquifer system.</title>
        <authorList>
            <person name="Anantharaman K."/>
            <person name="Brown C.T."/>
            <person name="Hug L.A."/>
            <person name="Sharon I."/>
            <person name="Castelle C.J."/>
            <person name="Probst A.J."/>
            <person name="Thomas B.C."/>
            <person name="Singh A."/>
            <person name="Wilkins M.J."/>
            <person name="Karaoz U."/>
            <person name="Brodie E.L."/>
            <person name="Williams K.H."/>
            <person name="Hubbard S.S."/>
            <person name="Banfield J.F."/>
        </authorList>
    </citation>
    <scope>NUCLEOTIDE SEQUENCE [LARGE SCALE GENOMIC DNA]</scope>
</reference>
<keyword evidence="1" id="KW-0175">Coiled coil</keyword>
<evidence type="ECO:0000256" key="1">
    <source>
        <dbReference type="SAM" id="Coils"/>
    </source>
</evidence>
<sequence length="1308" mass="146336">MAELKPLLRAQIVCADLAVERQTVLKEQIGDQFARLNTEDASRTREMVFILNQEGRPLANVLMANPKADVVLTGFNATRKVEGFGTTREEAMVGDDNPQGLNIDPTLRLGAYIELTKLIEKGHFKMRRMIFVGDLNLRIREFLKLGFEVSVELFADQERHSSFEPVKIKSTAQLPKIKGFPEKGQIDPSDISTLTIGEITFDGVINMEEDGGHFYIKDFTIDDSVKKMLALDAAKTTLVQEAVKEEKLVFVRTKRIFLVMEPSLAKIVHQRLSFDKMELVFEYPDAATALKALDEQKSGGVANFLETQGYDVINKILDAPERELMLVAAIGRQLMPEYLEKEFKASGDNLKLLKEEEFTQLVDSMEPKVLDRLTAKLQEESMAVFLSRIPPEIREPLIVEFLKDKAMAIEAWRVIGPKGQKEVLVGQSVDILASIVLTNSALFKAKFPDTSFNQDASYDSAKQFASLDAAGVKLRMEIFTEGLKDKMLSYAEWATIFDDAERDGCLASYISLRAEAFFNNLDPAYRKIIWNQIGKKGEKQINAKLTAEQKKAILKGAKEEVFKGLKSDLAHLLNLVKTGDGLFFGQTLFLLLKQFNKVESKTGLFKKITTNPKLKAHRIEGISNMLATPAGQPIFAKLTAQVEGLNLGVDGLICMKDGQELLTAHEAFKDATITVVEDLVDASLLEMFSRGKIDPKNYDAHQKKVEAKLNELKAKLRDKGADDPVGGYLLETMLIMLNMASEALRGKLDQKMVDQLDERGKVKEEVMNNVQNRIDQLQNRVAEVTQRLPQVETQLKADAEVLAQFSQKTAEKLNGLQTSLTKYQDAAQKLSQYTGLKVKVAKTQQQLSQRLYEIIRPLILQKLRFLPSPLARVIEGVKQSFLSETIPKRRLIFKFTDDELKGIAKRKIVFATEDEMLKRFLATCLQIDKLDNTLFQITGINDLPESPDILFIGNDLLEYDFSDIIKEQFTVPFADDLFYKALVHNESQKTTIRTNLVRYGEYRDKLKKYLETEGSKLKLMAESQKAKKSGFDRLKAERAQMQNTFLTDQQRLSFLAAEKETLDQKFALVDEKFKVAKEAVTQAISSGGSTAQTASAQAKELAGGLSGTLEEINKELAGLVFVKTVKDTVERISTTAQEKIIAEVDKLSQVKGGKNAVRHIVASGDGMLDTLELMKAFDPAVKSYFGTAVKYEDLGLGRMEAEIAEQGKRPHLLMIIGDDSKSNLSNYREMAKRLRKLTPESCILFFTGYNVGEGAPAEMVKNLNILRKYGTPINTNLMDYSNPAKLVELLAQVAPDKAIASKGAGEKA</sequence>
<gene>
    <name evidence="2" type="ORF">A2557_01130</name>
</gene>
<evidence type="ECO:0000313" key="2">
    <source>
        <dbReference type="EMBL" id="OGH03537.1"/>
    </source>
</evidence>
<protein>
    <submittedName>
        <fullName evidence="2">Uncharacterized protein</fullName>
    </submittedName>
</protein>
<dbReference type="EMBL" id="MFNF01000015">
    <property type="protein sequence ID" value="OGH03537.1"/>
    <property type="molecule type" value="Genomic_DNA"/>
</dbReference>
<feature type="coiled-coil region" evidence="1">
    <location>
        <begin position="760"/>
        <end position="794"/>
    </location>
</feature>
<name>A0A1F6GZF9_9PROT</name>
<evidence type="ECO:0000313" key="3">
    <source>
        <dbReference type="Proteomes" id="UP000177583"/>
    </source>
</evidence>
<dbReference type="Proteomes" id="UP000177583">
    <property type="component" value="Unassembled WGS sequence"/>
</dbReference>
<proteinExistence type="predicted"/>
<organism evidence="2 3">
    <name type="scientific">Candidatus Lambdaproteobacteria bacterium RIFOXYD2_FULL_56_26</name>
    <dbReference type="NCBI Taxonomy" id="1817773"/>
    <lineage>
        <taxon>Bacteria</taxon>
        <taxon>Pseudomonadati</taxon>
        <taxon>Pseudomonadota</taxon>
        <taxon>Candidatus Lambdaproteobacteria</taxon>
    </lineage>
</organism>